<dbReference type="NCBIfam" id="TIGR01217">
    <property type="entry name" value="ac_ac_CoA_syn"/>
    <property type="match status" value="1"/>
</dbReference>
<dbReference type="InterPro" id="IPR005914">
    <property type="entry name" value="Acac_CoA_synth"/>
</dbReference>
<dbReference type="InterPro" id="IPR020845">
    <property type="entry name" value="AMP-binding_CS"/>
</dbReference>
<dbReference type="OrthoDB" id="10253869at2759"/>
<dbReference type="Gene3D" id="3.30.300.30">
    <property type="match status" value="1"/>
</dbReference>
<dbReference type="Proteomes" id="UP000288859">
    <property type="component" value="Unassembled WGS sequence"/>
</dbReference>
<feature type="domain" description="AMP-dependent synthetase/ligase" evidence="1">
    <location>
        <begin position="60"/>
        <end position="442"/>
    </location>
</feature>
<name>A0A438N4Z2_EXOME</name>
<protein>
    <recommendedName>
        <fullName evidence="1">AMP-dependent synthetase/ligase domain-containing protein</fullName>
    </recommendedName>
</protein>
<dbReference type="PANTHER" id="PTHR42921">
    <property type="entry name" value="ACETOACETYL-COA SYNTHETASE"/>
    <property type="match status" value="1"/>
</dbReference>
<evidence type="ECO:0000313" key="2">
    <source>
        <dbReference type="EMBL" id="RVX70815.1"/>
    </source>
</evidence>
<evidence type="ECO:0000259" key="1">
    <source>
        <dbReference type="Pfam" id="PF00501"/>
    </source>
</evidence>
<dbReference type="GO" id="GO:0030729">
    <property type="term" value="F:acetoacetate-CoA ligase activity"/>
    <property type="evidence" value="ECO:0007669"/>
    <property type="project" value="InterPro"/>
</dbReference>
<dbReference type="InterPro" id="IPR045851">
    <property type="entry name" value="AMP-bd_C_sf"/>
</dbReference>
<dbReference type="GO" id="GO:0006629">
    <property type="term" value="P:lipid metabolic process"/>
    <property type="evidence" value="ECO:0007669"/>
    <property type="project" value="InterPro"/>
</dbReference>
<comment type="caution">
    <text evidence="2">The sequence shown here is derived from an EMBL/GenBank/DDBJ whole genome shotgun (WGS) entry which is preliminary data.</text>
</comment>
<dbReference type="PROSITE" id="PS00455">
    <property type="entry name" value="AMP_BINDING"/>
    <property type="match status" value="1"/>
</dbReference>
<dbReference type="Pfam" id="PF00501">
    <property type="entry name" value="AMP-binding"/>
    <property type="match status" value="1"/>
</dbReference>
<sequence length="639" mass="71178">MKRYLISRPTTFYKLIAFRAIDPSTPIDASPKWFPGIQINLAENMLFGPGKEDSKIAVTSIREGNTSIIHTSWSQLRLQVGKIASALRASGTQKGDRVAVIASNNLHTMSVFLATVSIGAIFTSTSTDMGSKGILDRLAQIRPRLVFMEDFAVYGGKITDLRPKASEVVEFLHKTIEFDNLIMMPRFELLSNVSNIPRSRSWENFMSMATGTELIFERSAFDHPCLILYSSGTTGQPKCIVHGAGGIMISQKKELFLHFEIDPDSAQMIFTTTSWAMYNKSITSLLNGARIVTYDGSPFYPDRAVLLRICEEQRLTHLGISPRYLDELQRHKIIPRETADLSSLKMVNVTGAALLPEQARWFYEKGFPPYVHLANSAGSTDTACQFAAQNAFLPVYPGELQSATLGMKIEVFEQRDHHDGDGIKEGQPVSKGQAGELVITAPFPTMPVMFWGEDGAQRYHSSYFAAFKGVWTQGDFIKIHADTGGVEFLGRSDGVLNPSGVRFGSAEIYSVLQSFPEVADSICVGQRRRQDSDESVFLFVLMQPGNEFNTRLVSDIKAQIRQRLSARHVPKYVFQCWEIPMTLTNKKMELPVKKIISGNFNVSTSSIANPGSLRFYEQFCKVEDLVASNLRPTGLQPKL</sequence>
<accession>A0A438N4Z2</accession>
<reference evidence="2 3" key="1">
    <citation type="submission" date="2017-03" db="EMBL/GenBank/DDBJ databases">
        <title>Genomes of endolithic fungi from Antarctica.</title>
        <authorList>
            <person name="Coleine C."/>
            <person name="Masonjones S."/>
            <person name="Stajich J.E."/>
        </authorList>
    </citation>
    <scope>NUCLEOTIDE SEQUENCE [LARGE SCALE GENOMIC DNA]</scope>
    <source>
        <strain evidence="2 3">CCFEE 6314</strain>
    </source>
</reference>
<dbReference type="InterPro" id="IPR042099">
    <property type="entry name" value="ANL_N_sf"/>
</dbReference>
<dbReference type="InterPro" id="IPR000873">
    <property type="entry name" value="AMP-dep_synth/lig_dom"/>
</dbReference>
<dbReference type="SUPFAM" id="SSF56801">
    <property type="entry name" value="Acetyl-CoA synthetase-like"/>
    <property type="match status" value="1"/>
</dbReference>
<dbReference type="PANTHER" id="PTHR42921:SF4">
    <property type="entry name" value="ACETOACETYL-COA SYNTHASE (AFU_ORTHOLOGUE AFUA_8G04770)"/>
    <property type="match status" value="1"/>
</dbReference>
<dbReference type="Gene3D" id="3.40.50.12780">
    <property type="entry name" value="N-terminal domain of ligase-like"/>
    <property type="match status" value="1"/>
</dbReference>
<organism evidence="2 3">
    <name type="scientific">Exophiala mesophila</name>
    <name type="common">Black yeast-like fungus</name>
    <dbReference type="NCBI Taxonomy" id="212818"/>
    <lineage>
        <taxon>Eukaryota</taxon>
        <taxon>Fungi</taxon>
        <taxon>Dikarya</taxon>
        <taxon>Ascomycota</taxon>
        <taxon>Pezizomycotina</taxon>
        <taxon>Eurotiomycetes</taxon>
        <taxon>Chaetothyriomycetidae</taxon>
        <taxon>Chaetothyriales</taxon>
        <taxon>Herpotrichiellaceae</taxon>
        <taxon>Exophiala</taxon>
    </lineage>
</organism>
<dbReference type="EMBL" id="NAJM01000021">
    <property type="protein sequence ID" value="RVX70815.1"/>
    <property type="molecule type" value="Genomic_DNA"/>
</dbReference>
<proteinExistence type="predicted"/>
<evidence type="ECO:0000313" key="3">
    <source>
        <dbReference type="Proteomes" id="UP000288859"/>
    </source>
</evidence>
<gene>
    <name evidence="2" type="ORF">B0A52_05466</name>
</gene>
<dbReference type="AlphaFoldDB" id="A0A438N4Z2"/>
<dbReference type="VEuPathDB" id="FungiDB:PV10_06767"/>